<proteinExistence type="predicted"/>
<dbReference type="Proteomes" id="UP000287519">
    <property type="component" value="Unassembled WGS sequence"/>
</dbReference>
<name>A0A402CLF2_RHOWR</name>
<keyword evidence="2" id="KW-1185">Reference proteome</keyword>
<dbReference type="AlphaFoldDB" id="A0A402CLF2"/>
<dbReference type="Pfam" id="PF05621">
    <property type="entry name" value="TniB"/>
    <property type="match status" value="1"/>
</dbReference>
<organism evidence="1 2">
    <name type="scientific">Rhodococcus wratislaviensis</name>
    <name type="common">Tsukamurella wratislaviensis</name>
    <dbReference type="NCBI Taxonomy" id="44752"/>
    <lineage>
        <taxon>Bacteria</taxon>
        <taxon>Bacillati</taxon>
        <taxon>Actinomycetota</taxon>
        <taxon>Actinomycetes</taxon>
        <taxon>Mycobacteriales</taxon>
        <taxon>Nocardiaceae</taxon>
        <taxon>Rhodococcus</taxon>
    </lineage>
</organism>
<dbReference type="InterPro" id="IPR008868">
    <property type="entry name" value="TniB"/>
</dbReference>
<dbReference type="RefSeq" id="WP_225858503.1">
    <property type="nucleotide sequence ID" value="NZ_BHYM01000094.1"/>
</dbReference>
<dbReference type="EMBL" id="BHYM01000094">
    <property type="protein sequence ID" value="GCE44375.1"/>
    <property type="molecule type" value="Genomic_DNA"/>
</dbReference>
<protein>
    <submittedName>
        <fullName evidence="1">Mobile element protein</fullName>
    </submittedName>
</protein>
<evidence type="ECO:0000313" key="1">
    <source>
        <dbReference type="EMBL" id="GCE44375.1"/>
    </source>
</evidence>
<sequence length="344" mass="37912">MVTRTARPGSGDESGDADYGHLQLTTLDGWRSFVTEMHTAPNLLPTAMWTGLPEDKRDYYDDDRINHHSRLLVVQTPTIRQVITSGRRLVQLNRNAHYGRCGLMVSGPARTGKTTALTQLGKTVEVIHRRRHPHSADDIPVVYITIPPAATPKMIAMEFARFFDLPISRRANITDIADAVCGVSRDARVTLVAVDELHNLNTRTRAGAEASDTLKYLSERVPATFAYAGISLDRTGLLSGTRGEQIAGRFGMVRTGPFSQDQQWTALIAALEDSLRLHRHRPGSLPELDRYLHRRTHGMIGSLLWLIRSAAINAVLDGTEKITKKSLDAVDADITSESPAPPVG</sequence>
<comment type="caution">
    <text evidence="1">The sequence shown here is derived from an EMBL/GenBank/DDBJ whole genome shotgun (WGS) entry which is preliminary data.</text>
</comment>
<gene>
    <name evidence="1" type="ORF">Rhow_008796</name>
</gene>
<reference evidence="1 2" key="1">
    <citation type="submission" date="2018-11" db="EMBL/GenBank/DDBJ databases">
        <title>Microbial catabolism of amino acid.</title>
        <authorList>
            <person name="Hibi M."/>
            <person name="Ogawa J."/>
        </authorList>
    </citation>
    <scope>NUCLEOTIDE SEQUENCE [LARGE SCALE GENOMIC DNA]</scope>
    <source>
        <strain evidence="1 2">C31-06</strain>
    </source>
</reference>
<dbReference type="Gene3D" id="3.40.50.300">
    <property type="entry name" value="P-loop containing nucleotide triphosphate hydrolases"/>
    <property type="match status" value="1"/>
</dbReference>
<accession>A0A402CLF2</accession>
<dbReference type="InterPro" id="IPR027417">
    <property type="entry name" value="P-loop_NTPase"/>
</dbReference>
<evidence type="ECO:0000313" key="2">
    <source>
        <dbReference type="Proteomes" id="UP000287519"/>
    </source>
</evidence>
<dbReference type="SUPFAM" id="SSF52540">
    <property type="entry name" value="P-loop containing nucleoside triphosphate hydrolases"/>
    <property type="match status" value="1"/>
</dbReference>